<gene>
    <name evidence="3" type="ORF">PAPYR_4064</name>
</gene>
<feature type="transmembrane region" description="Helical" evidence="1">
    <location>
        <begin position="372"/>
        <end position="394"/>
    </location>
</feature>
<feature type="transmembrane region" description="Helical" evidence="1">
    <location>
        <begin position="444"/>
        <end position="463"/>
    </location>
</feature>
<feature type="transmembrane region" description="Helical" evidence="1">
    <location>
        <begin position="294"/>
        <end position="323"/>
    </location>
</feature>
<feature type="transmembrane region" description="Helical" evidence="1">
    <location>
        <begin position="346"/>
        <end position="366"/>
    </location>
</feature>
<dbReference type="EMBL" id="JAPMOS010000016">
    <property type="protein sequence ID" value="KAJ4459986.1"/>
    <property type="molecule type" value="Genomic_DNA"/>
</dbReference>
<keyword evidence="1" id="KW-1133">Transmembrane helix</keyword>
<organism evidence="3 4">
    <name type="scientific">Paratrimastix pyriformis</name>
    <dbReference type="NCBI Taxonomy" id="342808"/>
    <lineage>
        <taxon>Eukaryota</taxon>
        <taxon>Metamonada</taxon>
        <taxon>Preaxostyla</taxon>
        <taxon>Paratrimastigidae</taxon>
        <taxon>Paratrimastix</taxon>
    </lineage>
</organism>
<proteinExistence type="predicted"/>
<evidence type="ECO:0000256" key="1">
    <source>
        <dbReference type="SAM" id="Phobius"/>
    </source>
</evidence>
<keyword evidence="1" id="KW-0812">Transmembrane</keyword>
<name>A0ABQ8ULA8_9EUKA</name>
<evidence type="ECO:0008006" key="5">
    <source>
        <dbReference type="Google" id="ProtNLM"/>
    </source>
</evidence>
<feature type="transmembrane region" description="Helical" evidence="1">
    <location>
        <begin position="521"/>
        <end position="548"/>
    </location>
</feature>
<evidence type="ECO:0000256" key="2">
    <source>
        <dbReference type="SAM" id="SignalP"/>
    </source>
</evidence>
<feature type="signal peptide" evidence="2">
    <location>
        <begin position="1"/>
        <end position="17"/>
    </location>
</feature>
<protein>
    <recommendedName>
        <fullName evidence="5">Transmembrane 9 superfamily member</fullName>
    </recommendedName>
</protein>
<keyword evidence="1" id="KW-0472">Membrane</keyword>
<comment type="caution">
    <text evidence="3">The sequence shown here is derived from an EMBL/GenBank/DDBJ whole genome shotgun (WGS) entry which is preliminary data.</text>
</comment>
<evidence type="ECO:0000313" key="3">
    <source>
        <dbReference type="EMBL" id="KAJ4459986.1"/>
    </source>
</evidence>
<feature type="transmembrane region" description="Helical" evidence="1">
    <location>
        <begin position="406"/>
        <end position="432"/>
    </location>
</feature>
<keyword evidence="4" id="KW-1185">Reference proteome</keyword>
<accession>A0ABQ8ULA8</accession>
<reference evidence="3" key="1">
    <citation type="journal article" date="2022" name="bioRxiv">
        <title>Genomics of Preaxostyla Flagellates Illuminates Evolutionary Transitions and the Path Towards Mitochondrial Loss.</title>
        <authorList>
            <person name="Novak L.V.F."/>
            <person name="Treitli S.C."/>
            <person name="Pyrih J."/>
            <person name="Halakuc P."/>
            <person name="Pipaliya S.V."/>
            <person name="Vacek V."/>
            <person name="Brzon O."/>
            <person name="Soukal P."/>
            <person name="Eme L."/>
            <person name="Dacks J.B."/>
            <person name="Karnkowska A."/>
            <person name="Elias M."/>
            <person name="Hampl V."/>
        </authorList>
    </citation>
    <scope>NUCLEOTIDE SEQUENCE</scope>
    <source>
        <strain evidence="3">RCP-MX</strain>
    </source>
</reference>
<feature type="chain" id="PRO_5047088127" description="Transmembrane 9 superfamily member" evidence="2">
    <location>
        <begin position="18"/>
        <end position="658"/>
    </location>
</feature>
<evidence type="ECO:0000313" key="4">
    <source>
        <dbReference type="Proteomes" id="UP001141327"/>
    </source>
</evidence>
<sequence>MRLVSALLLFWTTAALAVLPVDITNKMISGALTADNPKAIFFHTATYAPDVNSFCWVVDCDSAAVSFNFMDNVKETPEKMKYTRVPTYCLSYVKEGEHYLTLSINSTSSSVSYVVWLNSNELIIPWSAMAFTGGVFFILSVLFEIAFCLICRRKNDAEIDLSTIYTNGYKQKQPQEQQRLIITQEPRQPSQPEAEYNRGYRAGYHSGYSRYSYYDGGYYYNSYYYHPYLFPNTYCYCGSCNCGNCCTDTCRGCSGVGDCADCKCDQCGSGGGGDCKCNGGGKADCNCGGGEGGVVIVVAVLVLLVIAVLMVNVFLMLGSFFIYKREAKKEPKVFTAREYPALYRKYIKSLLMGVIFGLGLNLLAAWTFGVAIGFAMAGVYLPCFLLAAMGIFSTNPSVFRSFARMFSFYFWIPAIVFMNAAYVYLGGAILHWLMGWFIPSTNWFLLKIFCLLVVSTVVLYAGLPPIFGARGMRNILRSMPGLPVEFDDGRGFPLLHISLFAVCSALCAYFVVFWWDYPVKYSWSIWGGLLAGFLAGGIIFALGMCILAPNPRDAKPLMIPDATAPPPPLAGDMGKISMAPATGGMSTMPPPMMGMPTMGGNDQMAMAMPMPMASGVAMPMPMPMASGVAMPVMMQPQSGMPPAYAAPVMYSPDQKVSI</sequence>
<feature type="transmembrane region" description="Helical" evidence="1">
    <location>
        <begin position="494"/>
        <end position="515"/>
    </location>
</feature>
<dbReference type="Proteomes" id="UP001141327">
    <property type="component" value="Unassembled WGS sequence"/>
</dbReference>
<keyword evidence="2" id="KW-0732">Signal</keyword>